<evidence type="ECO:0000256" key="4">
    <source>
        <dbReference type="ARBA" id="ARBA00023204"/>
    </source>
</evidence>
<evidence type="ECO:0000256" key="1">
    <source>
        <dbReference type="ARBA" id="ARBA00004123"/>
    </source>
</evidence>
<sequence>MGDLLGSPRAVRLTGEFHSSKGGCGHQQPACGGRKVGVLGLQPGNGAMVFRARRDQDGRNPAIGGEKRGRVVGVGKGNGKLKEKRRKRRRAEGFDVRCGGRRTSTTGAAGGRLFRASGRLSGRAAGILERKSQGASSHFEIAASSSRESSSHLFSCEPPPHLQALHIPCEEKRRRDRLEREREIEEERNRLWAGSAATDRSRELGLSSWPDQNILGADIIQDDVCTYAEIRTRIPDTISWDYHFEHTGNVPVTFTIRSAVLKEAIDDLEWPSSAVQIRIQPDPPSVTFRAEGHGDLLKCGQHEVGKQTLWSPKDRGHCDQGTMVPGR</sequence>
<keyword evidence="4" id="KW-0234">DNA repair</keyword>
<evidence type="ECO:0000256" key="3">
    <source>
        <dbReference type="ARBA" id="ARBA00022763"/>
    </source>
</evidence>
<evidence type="ECO:0000256" key="6">
    <source>
        <dbReference type="SAM" id="MobiDB-lite"/>
    </source>
</evidence>
<dbReference type="PANTHER" id="PTHR10870:SF0">
    <property type="entry name" value="CELL CYCLE CHECKPOINT PROTEIN RAD1"/>
    <property type="match status" value="1"/>
</dbReference>
<evidence type="ECO:0000313" key="8">
    <source>
        <dbReference type="Proteomes" id="UP001412067"/>
    </source>
</evidence>
<gene>
    <name evidence="7" type="ORF">KSP40_PGU000060</name>
</gene>
<comment type="subcellular location">
    <subcellularLocation>
        <location evidence="1">Nucleus</location>
    </subcellularLocation>
</comment>
<organism evidence="7 8">
    <name type="scientific">Platanthera guangdongensis</name>
    <dbReference type="NCBI Taxonomy" id="2320717"/>
    <lineage>
        <taxon>Eukaryota</taxon>
        <taxon>Viridiplantae</taxon>
        <taxon>Streptophyta</taxon>
        <taxon>Embryophyta</taxon>
        <taxon>Tracheophyta</taxon>
        <taxon>Spermatophyta</taxon>
        <taxon>Magnoliopsida</taxon>
        <taxon>Liliopsida</taxon>
        <taxon>Asparagales</taxon>
        <taxon>Orchidaceae</taxon>
        <taxon>Orchidoideae</taxon>
        <taxon>Orchideae</taxon>
        <taxon>Orchidinae</taxon>
        <taxon>Platanthera</taxon>
    </lineage>
</organism>
<dbReference type="EMBL" id="JBBWWR010000014">
    <property type="protein sequence ID" value="KAK8953527.1"/>
    <property type="molecule type" value="Genomic_DNA"/>
</dbReference>
<keyword evidence="5" id="KW-0539">Nucleus</keyword>
<reference evidence="7 8" key="1">
    <citation type="journal article" date="2022" name="Nat. Plants">
        <title>Genomes of leafy and leafless Platanthera orchids illuminate the evolution of mycoheterotrophy.</title>
        <authorList>
            <person name="Li M.H."/>
            <person name="Liu K.W."/>
            <person name="Li Z."/>
            <person name="Lu H.C."/>
            <person name="Ye Q.L."/>
            <person name="Zhang D."/>
            <person name="Wang J.Y."/>
            <person name="Li Y.F."/>
            <person name="Zhong Z.M."/>
            <person name="Liu X."/>
            <person name="Yu X."/>
            <person name="Liu D.K."/>
            <person name="Tu X.D."/>
            <person name="Liu B."/>
            <person name="Hao Y."/>
            <person name="Liao X.Y."/>
            <person name="Jiang Y.T."/>
            <person name="Sun W.H."/>
            <person name="Chen J."/>
            <person name="Chen Y.Q."/>
            <person name="Ai Y."/>
            <person name="Zhai J.W."/>
            <person name="Wu S.S."/>
            <person name="Zhou Z."/>
            <person name="Hsiao Y.Y."/>
            <person name="Wu W.L."/>
            <person name="Chen Y.Y."/>
            <person name="Lin Y.F."/>
            <person name="Hsu J.L."/>
            <person name="Li C.Y."/>
            <person name="Wang Z.W."/>
            <person name="Zhao X."/>
            <person name="Zhong W.Y."/>
            <person name="Ma X.K."/>
            <person name="Ma L."/>
            <person name="Huang J."/>
            <person name="Chen G.Z."/>
            <person name="Huang M.Z."/>
            <person name="Huang L."/>
            <person name="Peng D.H."/>
            <person name="Luo Y.B."/>
            <person name="Zou S.Q."/>
            <person name="Chen S.P."/>
            <person name="Lan S."/>
            <person name="Tsai W.C."/>
            <person name="Van de Peer Y."/>
            <person name="Liu Z.J."/>
        </authorList>
    </citation>
    <scope>NUCLEOTIDE SEQUENCE [LARGE SCALE GENOMIC DNA]</scope>
    <source>
        <strain evidence="7">Lor288</strain>
    </source>
</reference>
<name>A0ABR2LYF7_9ASPA</name>
<protein>
    <recommendedName>
        <fullName evidence="9">CS domain-containing protein</fullName>
    </recommendedName>
</protein>
<dbReference type="InterPro" id="IPR003021">
    <property type="entry name" value="Rad1_Rec1_Rad17"/>
</dbReference>
<evidence type="ECO:0000256" key="2">
    <source>
        <dbReference type="ARBA" id="ARBA00010991"/>
    </source>
</evidence>
<keyword evidence="3" id="KW-0227">DNA damage</keyword>
<comment type="caution">
    <text evidence="7">The sequence shown here is derived from an EMBL/GenBank/DDBJ whole genome shotgun (WGS) entry which is preliminary data.</text>
</comment>
<keyword evidence="8" id="KW-1185">Reference proteome</keyword>
<feature type="region of interest" description="Disordered" evidence="6">
    <location>
        <begin position="57"/>
        <end position="93"/>
    </location>
</feature>
<dbReference type="Gene3D" id="3.70.10.10">
    <property type="match status" value="1"/>
</dbReference>
<evidence type="ECO:0008006" key="9">
    <source>
        <dbReference type="Google" id="ProtNLM"/>
    </source>
</evidence>
<evidence type="ECO:0000256" key="5">
    <source>
        <dbReference type="ARBA" id="ARBA00023242"/>
    </source>
</evidence>
<dbReference type="PANTHER" id="PTHR10870">
    <property type="entry name" value="CELL CYCLE CHECKPOINT PROTEIN RAD1"/>
    <property type="match status" value="1"/>
</dbReference>
<accession>A0ABR2LYF7</accession>
<proteinExistence type="inferred from homology"/>
<dbReference type="Proteomes" id="UP001412067">
    <property type="component" value="Unassembled WGS sequence"/>
</dbReference>
<evidence type="ECO:0000313" key="7">
    <source>
        <dbReference type="EMBL" id="KAK8953527.1"/>
    </source>
</evidence>
<comment type="similarity">
    <text evidence="2">Belongs to the rad1 family.</text>
</comment>